<keyword evidence="5" id="KW-0010">Activator</keyword>
<dbReference type="InterPro" id="IPR050913">
    <property type="entry name" value="AP2/ERF_ERF"/>
</dbReference>
<evidence type="ECO:0000256" key="8">
    <source>
        <dbReference type="ARBA" id="ARBA00024343"/>
    </source>
</evidence>
<evidence type="ECO:0000256" key="9">
    <source>
        <dbReference type="SAM" id="MobiDB-lite"/>
    </source>
</evidence>
<dbReference type="PANTHER" id="PTHR31194:SF202">
    <property type="entry name" value="ETHYLENE-RESPONSIVE TRANSCRIPTION FACTOR ERF070"/>
    <property type="match status" value="1"/>
</dbReference>
<dbReference type="PRINTS" id="PR00367">
    <property type="entry name" value="ETHRSPELEMNT"/>
</dbReference>
<reference evidence="11 12" key="1">
    <citation type="journal article" date="2024" name="G3 (Bethesda)">
        <title>Genome assembly of Hibiscus sabdariffa L. provides insights into metabolisms of medicinal natural products.</title>
        <authorList>
            <person name="Kim T."/>
        </authorList>
    </citation>
    <scope>NUCLEOTIDE SEQUENCE [LARGE SCALE GENOMIC DNA]</scope>
    <source>
        <strain evidence="11">TK-2024</strain>
        <tissue evidence="11">Old leaves</tissue>
    </source>
</reference>
<dbReference type="Pfam" id="PF00847">
    <property type="entry name" value="AP2"/>
    <property type="match status" value="1"/>
</dbReference>
<organism evidence="11 12">
    <name type="scientific">Hibiscus sabdariffa</name>
    <name type="common">roselle</name>
    <dbReference type="NCBI Taxonomy" id="183260"/>
    <lineage>
        <taxon>Eukaryota</taxon>
        <taxon>Viridiplantae</taxon>
        <taxon>Streptophyta</taxon>
        <taxon>Embryophyta</taxon>
        <taxon>Tracheophyta</taxon>
        <taxon>Spermatophyta</taxon>
        <taxon>Magnoliopsida</taxon>
        <taxon>eudicotyledons</taxon>
        <taxon>Gunneridae</taxon>
        <taxon>Pentapetalae</taxon>
        <taxon>rosids</taxon>
        <taxon>malvids</taxon>
        <taxon>Malvales</taxon>
        <taxon>Malvaceae</taxon>
        <taxon>Malvoideae</taxon>
        <taxon>Hibiscus</taxon>
    </lineage>
</organism>
<evidence type="ECO:0000256" key="5">
    <source>
        <dbReference type="ARBA" id="ARBA00023159"/>
    </source>
</evidence>
<name>A0ABR2RB25_9ROSI</name>
<comment type="caution">
    <text evidence="11">The sequence shown here is derived from an EMBL/GenBank/DDBJ whole genome shotgun (WGS) entry which is preliminary data.</text>
</comment>
<sequence length="342" mass="37927">MDQDLLCPITSAQPKTLKKVFRKQSSQPTKVVRVLVTDPDATDSSSDDEADFYCRRRRVIRYVNEISIEPAAAPKATFPGNARKRKAASAAADVTEPNCRPPKLPSSSGNGRKFRGVRQRPWGKWAAEIRDPVRRVRLWLGTYDTAEEAALVYDNAAIKLRGPNALTNFITPPGPAEENIGKPENIDVPSVSGYQSGDDSPCNLSSPTSVFNFQTQSSEEETSVEPERPAPELQEEQSKPPLPQEPTSSDSGDYLPLDFPFLDEFFNDQVPVLPLFDDNSTIFSDTKVLDQHFDDILLDTPLEFECYSSPPPPSVSQADDQVDDYFKEIGDLFLLDPLVSSV</sequence>
<dbReference type="SMART" id="SM00380">
    <property type="entry name" value="AP2"/>
    <property type="match status" value="1"/>
</dbReference>
<keyword evidence="12" id="KW-1185">Reference proteome</keyword>
<dbReference type="CDD" id="cd00018">
    <property type="entry name" value="AP2"/>
    <property type="match status" value="1"/>
</dbReference>
<dbReference type="SUPFAM" id="SSF54171">
    <property type="entry name" value="DNA-binding domain"/>
    <property type="match status" value="1"/>
</dbReference>
<dbReference type="InterPro" id="IPR016177">
    <property type="entry name" value="DNA-bd_dom_sf"/>
</dbReference>
<evidence type="ECO:0000256" key="1">
    <source>
        <dbReference type="ARBA" id="ARBA00004123"/>
    </source>
</evidence>
<keyword evidence="7" id="KW-0539">Nucleus</keyword>
<keyword evidence="2" id="KW-0936">Ethylene signaling pathway</keyword>
<evidence type="ECO:0000256" key="4">
    <source>
        <dbReference type="ARBA" id="ARBA00023125"/>
    </source>
</evidence>
<feature type="compositionally biased region" description="Polar residues" evidence="9">
    <location>
        <begin position="192"/>
        <end position="213"/>
    </location>
</feature>
<keyword evidence="6" id="KW-0804">Transcription</keyword>
<dbReference type="InterPro" id="IPR001471">
    <property type="entry name" value="AP2/ERF_dom"/>
</dbReference>
<comment type="subcellular location">
    <subcellularLocation>
        <location evidence="1">Nucleus</location>
    </subcellularLocation>
</comment>
<comment type="similarity">
    <text evidence="8">Belongs to the AP2/ERF transcription factor family. ERF subfamily.</text>
</comment>
<dbReference type="PANTHER" id="PTHR31194">
    <property type="entry name" value="SHN SHINE , DNA BINDING / TRANSCRIPTION FACTOR"/>
    <property type="match status" value="1"/>
</dbReference>
<evidence type="ECO:0000313" key="12">
    <source>
        <dbReference type="Proteomes" id="UP001396334"/>
    </source>
</evidence>
<dbReference type="Proteomes" id="UP001396334">
    <property type="component" value="Unassembled WGS sequence"/>
</dbReference>
<dbReference type="EMBL" id="JBBPBN010000024">
    <property type="protein sequence ID" value="KAK9009953.1"/>
    <property type="molecule type" value="Genomic_DNA"/>
</dbReference>
<keyword evidence="3" id="KW-0805">Transcription regulation</keyword>
<accession>A0ABR2RB25</accession>
<feature type="domain" description="AP2/ERF" evidence="10">
    <location>
        <begin position="113"/>
        <end position="170"/>
    </location>
</feature>
<dbReference type="PROSITE" id="PS51032">
    <property type="entry name" value="AP2_ERF"/>
    <property type="match status" value="1"/>
</dbReference>
<dbReference type="InterPro" id="IPR036955">
    <property type="entry name" value="AP2/ERF_dom_sf"/>
</dbReference>
<gene>
    <name evidence="11" type="ORF">V6N11_036474</name>
</gene>
<proteinExistence type="inferred from homology"/>
<feature type="region of interest" description="Disordered" evidence="9">
    <location>
        <begin position="77"/>
        <end position="116"/>
    </location>
</feature>
<evidence type="ECO:0000256" key="3">
    <source>
        <dbReference type="ARBA" id="ARBA00023015"/>
    </source>
</evidence>
<feature type="region of interest" description="Disordered" evidence="9">
    <location>
        <begin position="169"/>
        <end position="254"/>
    </location>
</feature>
<evidence type="ECO:0000256" key="7">
    <source>
        <dbReference type="ARBA" id="ARBA00023242"/>
    </source>
</evidence>
<evidence type="ECO:0000256" key="6">
    <source>
        <dbReference type="ARBA" id="ARBA00023163"/>
    </source>
</evidence>
<evidence type="ECO:0000259" key="10">
    <source>
        <dbReference type="PROSITE" id="PS51032"/>
    </source>
</evidence>
<protein>
    <recommendedName>
        <fullName evidence="10">AP2/ERF domain-containing protein</fullName>
    </recommendedName>
</protein>
<dbReference type="Gene3D" id="3.30.730.10">
    <property type="entry name" value="AP2/ERF domain"/>
    <property type="match status" value="1"/>
</dbReference>
<evidence type="ECO:0000256" key="2">
    <source>
        <dbReference type="ARBA" id="ARBA00022745"/>
    </source>
</evidence>
<evidence type="ECO:0000313" key="11">
    <source>
        <dbReference type="EMBL" id="KAK9009953.1"/>
    </source>
</evidence>
<keyword evidence="4" id="KW-0238">DNA-binding</keyword>